<evidence type="ECO:0000256" key="4">
    <source>
        <dbReference type="ARBA" id="ARBA00022547"/>
    </source>
</evidence>
<dbReference type="PANTHER" id="PTHR11410">
    <property type="entry name" value="ATP SYNTHASE SUBUNIT A"/>
    <property type="match status" value="1"/>
</dbReference>
<keyword evidence="5 11" id="KW-0812">Transmembrane</keyword>
<dbReference type="PRINTS" id="PR00123">
    <property type="entry name" value="ATPASEA"/>
</dbReference>
<evidence type="ECO:0000256" key="10">
    <source>
        <dbReference type="ARBA" id="ARBA00023310"/>
    </source>
</evidence>
<sequence>MNVHTNGSAAVHSAAQEEGCHIFNDFGCGFQAPTTELFFPAPWVEFGLPGTSGITKYLLVLIIATLVSMAFWYFTTRNPKVVPTRAQSVAELFVGFVRDQITRNTMGKAGDKYIPLMVTLFIFIFTMNVMGLIPGLQLPVTSNLAFPAVLALFIYILWNAVGIRRHGVGAHFKARMVPAGVPGYLLPVVVPIEAISNFVIRPFTHAVRLFAVMFAGHLLLAVFAAAGFYMFNPMTPMGPLLGGVSVLYSGIALFGFLVFTVFELFIMAVQAYVFVLLASVYIGEAMEGAH</sequence>
<keyword evidence="4 11" id="KW-0138">CF(0)</keyword>
<dbReference type="AlphaFoldDB" id="A0A853BK46"/>
<comment type="function">
    <text evidence="11 12">Key component of the proton channel; it plays a direct role in the translocation of protons across the membrane.</text>
</comment>
<gene>
    <name evidence="11" type="primary">atpB</name>
    <name evidence="13" type="ORF">HNR12_002155</name>
</gene>
<evidence type="ECO:0000256" key="5">
    <source>
        <dbReference type="ARBA" id="ARBA00022692"/>
    </source>
</evidence>
<dbReference type="NCBIfam" id="TIGR01131">
    <property type="entry name" value="ATP_synt_6_or_A"/>
    <property type="match status" value="1"/>
</dbReference>
<dbReference type="Proteomes" id="UP000575985">
    <property type="component" value="Unassembled WGS sequence"/>
</dbReference>
<evidence type="ECO:0000313" key="14">
    <source>
        <dbReference type="Proteomes" id="UP000575985"/>
    </source>
</evidence>
<keyword evidence="14" id="KW-1185">Reference proteome</keyword>
<feature type="transmembrane region" description="Helical" evidence="11">
    <location>
        <begin position="145"/>
        <end position="163"/>
    </location>
</feature>
<dbReference type="InterPro" id="IPR035908">
    <property type="entry name" value="F0_ATP_A_sf"/>
</dbReference>
<evidence type="ECO:0000313" key="13">
    <source>
        <dbReference type="EMBL" id="NYI95878.1"/>
    </source>
</evidence>
<feature type="transmembrane region" description="Helical" evidence="11">
    <location>
        <begin position="209"/>
        <end position="231"/>
    </location>
</feature>
<organism evidence="13 14">
    <name type="scientific">Streptomonospora nanhaiensis</name>
    <dbReference type="NCBI Taxonomy" id="1323731"/>
    <lineage>
        <taxon>Bacteria</taxon>
        <taxon>Bacillati</taxon>
        <taxon>Actinomycetota</taxon>
        <taxon>Actinomycetes</taxon>
        <taxon>Streptosporangiales</taxon>
        <taxon>Nocardiopsidaceae</taxon>
        <taxon>Streptomonospora</taxon>
    </lineage>
</organism>
<feature type="transmembrane region" description="Helical" evidence="11">
    <location>
        <begin position="57"/>
        <end position="75"/>
    </location>
</feature>
<dbReference type="GO" id="GO:0045259">
    <property type="term" value="C:proton-transporting ATP synthase complex"/>
    <property type="evidence" value="ECO:0007669"/>
    <property type="project" value="UniProtKB-KW"/>
</dbReference>
<keyword evidence="11" id="KW-1003">Cell membrane</keyword>
<feature type="transmembrane region" description="Helical" evidence="11">
    <location>
        <begin position="264"/>
        <end position="283"/>
    </location>
</feature>
<dbReference type="HAMAP" id="MF_01393">
    <property type="entry name" value="ATP_synth_a_bact"/>
    <property type="match status" value="1"/>
</dbReference>
<evidence type="ECO:0000256" key="9">
    <source>
        <dbReference type="ARBA" id="ARBA00023136"/>
    </source>
</evidence>
<evidence type="ECO:0000256" key="7">
    <source>
        <dbReference type="ARBA" id="ARBA00022989"/>
    </source>
</evidence>
<keyword evidence="7 11" id="KW-1133">Transmembrane helix</keyword>
<evidence type="ECO:0000256" key="3">
    <source>
        <dbReference type="ARBA" id="ARBA00022448"/>
    </source>
</evidence>
<evidence type="ECO:0000256" key="11">
    <source>
        <dbReference type="HAMAP-Rule" id="MF_01393"/>
    </source>
</evidence>
<name>A0A853BK46_9ACTN</name>
<keyword evidence="3 11" id="KW-0813">Transport</keyword>
<feature type="transmembrane region" description="Helical" evidence="11">
    <location>
        <begin position="184"/>
        <end position="203"/>
    </location>
</feature>
<feature type="transmembrane region" description="Helical" evidence="11">
    <location>
        <begin position="113"/>
        <end position="133"/>
    </location>
</feature>
<accession>A0A853BK46</accession>
<dbReference type="SUPFAM" id="SSF81336">
    <property type="entry name" value="F1F0 ATP synthase subunit A"/>
    <property type="match status" value="1"/>
</dbReference>
<dbReference type="CDD" id="cd00310">
    <property type="entry name" value="ATP-synt_Fo_a_6"/>
    <property type="match status" value="1"/>
</dbReference>
<keyword evidence="10 11" id="KW-0066">ATP synthesis</keyword>
<dbReference type="EMBL" id="JACCFO010000001">
    <property type="protein sequence ID" value="NYI95878.1"/>
    <property type="molecule type" value="Genomic_DNA"/>
</dbReference>
<evidence type="ECO:0000256" key="1">
    <source>
        <dbReference type="ARBA" id="ARBA00004141"/>
    </source>
</evidence>
<protein>
    <recommendedName>
        <fullName evidence="11 12">ATP synthase subunit a</fullName>
    </recommendedName>
    <alternativeName>
        <fullName evidence="11">ATP synthase F0 sector subunit a</fullName>
    </alternativeName>
    <alternativeName>
        <fullName evidence="11">F-ATPase subunit 6</fullName>
    </alternativeName>
</protein>
<evidence type="ECO:0000256" key="8">
    <source>
        <dbReference type="ARBA" id="ARBA00023065"/>
    </source>
</evidence>
<dbReference type="Gene3D" id="1.20.120.220">
    <property type="entry name" value="ATP synthase, F0 complex, subunit A"/>
    <property type="match status" value="1"/>
</dbReference>
<comment type="caution">
    <text evidence="13">The sequence shown here is derived from an EMBL/GenBank/DDBJ whole genome shotgun (WGS) entry which is preliminary data.</text>
</comment>
<dbReference type="GO" id="GO:0005886">
    <property type="term" value="C:plasma membrane"/>
    <property type="evidence" value="ECO:0007669"/>
    <property type="project" value="UniProtKB-SubCell"/>
</dbReference>
<dbReference type="Pfam" id="PF00119">
    <property type="entry name" value="ATP-synt_A"/>
    <property type="match status" value="1"/>
</dbReference>
<dbReference type="GO" id="GO:0046933">
    <property type="term" value="F:proton-transporting ATP synthase activity, rotational mechanism"/>
    <property type="evidence" value="ECO:0007669"/>
    <property type="project" value="UniProtKB-UniRule"/>
</dbReference>
<evidence type="ECO:0000256" key="12">
    <source>
        <dbReference type="RuleBase" id="RU000483"/>
    </source>
</evidence>
<dbReference type="InterPro" id="IPR000568">
    <property type="entry name" value="ATP_synth_F0_asu"/>
</dbReference>
<evidence type="ECO:0000256" key="2">
    <source>
        <dbReference type="ARBA" id="ARBA00006810"/>
    </source>
</evidence>
<dbReference type="InterPro" id="IPR045083">
    <property type="entry name" value="ATP_synth_F0_asu_bact/mt"/>
</dbReference>
<reference evidence="13 14" key="1">
    <citation type="submission" date="2020-07" db="EMBL/GenBank/DDBJ databases">
        <title>Sequencing the genomes of 1000 actinobacteria strains.</title>
        <authorList>
            <person name="Klenk H.-P."/>
        </authorList>
    </citation>
    <scope>NUCLEOTIDE SEQUENCE [LARGE SCALE GENOMIC DNA]</scope>
    <source>
        <strain evidence="13 14">DSM 45927</strain>
    </source>
</reference>
<keyword evidence="9 11" id="KW-0472">Membrane</keyword>
<comment type="similarity">
    <text evidence="2 11 12">Belongs to the ATPase A chain family.</text>
</comment>
<proteinExistence type="inferred from homology"/>
<feature type="transmembrane region" description="Helical" evidence="11">
    <location>
        <begin position="238"/>
        <end position="258"/>
    </location>
</feature>
<keyword evidence="6 11" id="KW-0375">Hydrogen ion transport</keyword>
<comment type="subcellular location">
    <subcellularLocation>
        <location evidence="11 12">Cell membrane</location>
        <topology evidence="11 12">Multi-pass membrane protein</topology>
    </subcellularLocation>
    <subcellularLocation>
        <location evidence="1">Membrane</location>
        <topology evidence="1">Multi-pass membrane protein</topology>
    </subcellularLocation>
</comment>
<keyword evidence="8 11" id="KW-0406">Ion transport</keyword>
<evidence type="ECO:0000256" key="6">
    <source>
        <dbReference type="ARBA" id="ARBA00022781"/>
    </source>
</evidence>
<dbReference type="PANTHER" id="PTHR11410:SF0">
    <property type="entry name" value="ATP SYNTHASE SUBUNIT A"/>
    <property type="match status" value="1"/>
</dbReference>